<dbReference type="AlphaFoldDB" id="A0A842ABJ2"/>
<evidence type="ECO:0000313" key="7">
    <source>
        <dbReference type="EMBL" id="MBC1615319.1"/>
    </source>
</evidence>
<evidence type="ECO:0000256" key="3">
    <source>
        <dbReference type="ARBA" id="ARBA00038412"/>
    </source>
</evidence>
<comment type="caution">
    <text evidence="7">The sequence shown here is derived from an EMBL/GenBank/DDBJ whole genome shotgun (WGS) entry which is preliminary data.</text>
</comment>
<sequence>MRTRDEIDAIYKTSRWAKTRKAVLARDYHLCQECKRRGIIQQGNTVHHIIEVRDDMTKAYDLDNLETVCRSCHNREHPEKGGGKKKPKRNPNVIKFYGNNDFLL</sequence>
<dbReference type="RefSeq" id="WP_185434215.1">
    <property type="nucleotide sequence ID" value="NZ_JAARSH010000002.1"/>
</dbReference>
<dbReference type="GO" id="GO:0004519">
    <property type="term" value="F:endonuclease activity"/>
    <property type="evidence" value="ECO:0007669"/>
    <property type="project" value="UniProtKB-KW"/>
</dbReference>
<keyword evidence="2" id="KW-0378">Hydrolase</keyword>
<feature type="region of interest" description="Disordered" evidence="5">
    <location>
        <begin position="73"/>
        <end position="104"/>
    </location>
</feature>
<accession>A0A842ABJ2</accession>
<dbReference type="CDD" id="cd00085">
    <property type="entry name" value="HNHc"/>
    <property type="match status" value="1"/>
</dbReference>
<evidence type="ECO:0000313" key="8">
    <source>
        <dbReference type="Proteomes" id="UP000574104"/>
    </source>
</evidence>
<dbReference type="Proteomes" id="UP000574104">
    <property type="component" value="Unassembled WGS sequence"/>
</dbReference>
<evidence type="ECO:0000256" key="1">
    <source>
        <dbReference type="ARBA" id="ARBA00022722"/>
    </source>
</evidence>
<evidence type="ECO:0000259" key="6">
    <source>
        <dbReference type="SMART" id="SM00507"/>
    </source>
</evidence>
<dbReference type="GO" id="GO:0003676">
    <property type="term" value="F:nucleic acid binding"/>
    <property type="evidence" value="ECO:0007669"/>
    <property type="project" value="InterPro"/>
</dbReference>
<name>A0A842ABJ2_9LIST</name>
<dbReference type="PANTHER" id="PTHR41286">
    <property type="entry name" value="HNH NUCLEASE YAJD-RELATED"/>
    <property type="match status" value="1"/>
</dbReference>
<evidence type="ECO:0000256" key="2">
    <source>
        <dbReference type="ARBA" id="ARBA00022801"/>
    </source>
</evidence>
<evidence type="ECO:0000256" key="5">
    <source>
        <dbReference type="SAM" id="MobiDB-lite"/>
    </source>
</evidence>
<organism evidence="7 8">
    <name type="scientific">Listeria booriae</name>
    <dbReference type="NCBI Taxonomy" id="1552123"/>
    <lineage>
        <taxon>Bacteria</taxon>
        <taxon>Bacillati</taxon>
        <taxon>Bacillota</taxon>
        <taxon>Bacilli</taxon>
        <taxon>Bacillales</taxon>
        <taxon>Listeriaceae</taxon>
        <taxon>Listeria</taxon>
    </lineage>
</organism>
<keyword evidence="7" id="KW-0255">Endonuclease</keyword>
<dbReference type="GO" id="GO:0005829">
    <property type="term" value="C:cytosol"/>
    <property type="evidence" value="ECO:0007669"/>
    <property type="project" value="TreeGrafter"/>
</dbReference>
<proteinExistence type="inferred from homology"/>
<protein>
    <recommendedName>
        <fullName evidence="4">Putative HNH nuclease YajD</fullName>
    </recommendedName>
</protein>
<dbReference type="GO" id="GO:0016787">
    <property type="term" value="F:hydrolase activity"/>
    <property type="evidence" value="ECO:0007669"/>
    <property type="project" value="UniProtKB-KW"/>
</dbReference>
<dbReference type="InterPro" id="IPR003615">
    <property type="entry name" value="HNH_nuc"/>
</dbReference>
<keyword evidence="1" id="KW-0540">Nuclease</keyword>
<reference evidence="7 8" key="1">
    <citation type="submission" date="2020-03" db="EMBL/GenBank/DDBJ databases">
        <title>Soil Listeria distribution.</title>
        <authorList>
            <person name="Liao J."/>
            <person name="Wiedmann M."/>
        </authorList>
    </citation>
    <scope>NUCLEOTIDE SEQUENCE [LARGE SCALE GENOMIC DNA]</scope>
    <source>
        <strain evidence="7 8">FSL L7-1299</strain>
    </source>
</reference>
<evidence type="ECO:0000256" key="4">
    <source>
        <dbReference type="ARBA" id="ARBA00040194"/>
    </source>
</evidence>
<dbReference type="PANTHER" id="PTHR41286:SF1">
    <property type="entry name" value="HNH NUCLEASE YAJD-RELATED"/>
    <property type="match status" value="1"/>
</dbReference>
<dbReference type="Gene3D" id="1.10.30.50">
    <property type="match status" value="1"/>
</dbReference>
<dbReference type="Pfam" id="PF01844">
    <property type="entry name" value="HNH"/>
    <property type="match status" value="1"/>
</dbReference>
<dbReference type="GO" id="GO:0008270">
    <property type="term" value="F:zinc ion binding"/>
    <property type="evidence" value="ECO:0007669"/>
    <property type="project" value="InterPro"/>
</dbReference>
<feature type="compositionally biased region" description="Basic and acidic residues" evidence="5">
    <location>
        <begin position="73"/>
        <end position="82"/>
    </location>
</feature>
<feature type="domain" description="HNH nuclease" evidence="6">
    <location>
        <begin position="18"/>
        <end position="74"/>
    </location>
</feature>
<dbReference type="SMART" id="SM00507">
    <property type="entry name" value="HNHc"/>
    <property type="match status" value="1"/>
</dbReference>
<gene>
    <name evidence="7" type="ORF">HB904_03920</name>
</gene>
<dbReference type="InterPro" id="IPR002711">
    <property type="entry name" value="HNH"/>
</dbReference>
<comment type="similarity">
    <text evidence="3">Belongs to the HNH nuclease family.</text>
</comment>
<dbReference type="EMBL" id="JAARSH010000002">
    <property type="protein sequence ID" value="MBC1615319.1"/>
    <property type="molecule type" value="Genomic_DNA"/>
</dbReference>